<sequence>MAEKKGNEKKENTKKKNKTSRPKRRFRINKKIEGKTGTIFIGHEDPFLYFPDMMSYFSRDEIEKVHLKARGKSISNAVNVAEQFKNRFSKEVKVEVKNVDIGTEEVPRKDRKGKIKMSFIDIMMTKLQDSESN</sequence>
<feature type="compositionally biased region" description="Basic residues" evidence="1">
    <location>
        <begin position="12"/>
        <end position="27"/>
    </location>
</feature>
<feature type="region of interest" description="Disordered" evidence="1">
    <location>
        <begin position="1"/>
        <end position="27"/>
    </location>
</feature>
<evidence type="ECO:0000313" key="3">
    <source>
        <dbReference type="EMBL" id="OIR18462.1"/>
    </source>
</evidence>
<protein>
    <recommendedName>
        <fullName evidence="2">DNA/RNA-binding protein Alba-like domain-containing protein</fullName>
    </recommendedName>
</protein>
<name>A0A1J5U2C7_9ARCH</name>
<evidence type="ECO:0000313" key="4">
    <source>
        <dbReference type="Proteomes" id="UP000183080"/>
    </source>
</evidence>
<reference evidence="3 4" key="1">
    <citation type="submission" date="2016-08" db="EMBL/GenBank/DDBJ databases">
        <title>New Insights into Marine Group III Euryarchaeota, from dark to light.</title>
        <authorList>
            <person name="Haro-Moreno J.M."/>
            <person name="Rodriguez-Valera F."/>
            <person name="Lopez-Garcia P."/>
            <person name="Moreira D."/>
            <person name="Martin-Cuadrado A.B."/>
        </authorList>
    </citation>
    <scope>NUCLEOTIDE SEQUENCE [LARGE SCALE GENOMIC DNA]</scope>
    <source>
        <strain evidence="3">CG-Epi1</strain>
    </source>
</reference>
<feature type="compositionally biased region" description="Basic and acidic residues" evidence="1">
    <location>
        <begin position="1"/>
        <end position="11"/>
    </location>
</feature>
<dbReference type="InterPro" id="IPR002775">
    <property type="entry name" value="DNA/RNA-bd_Alba-like"/>
</dbReference>
<evidence type="ECO:0000259" key="2">
    <source>
        <dbReference type="Pfam" id="PF01918"/>
    </source>
</evidence>
<dbReference type="Proteomes" id="UP000183080">
    <property type="component" value="Unassembled WGS sequence"/>
</dbReference>
<dbReference type="STRING" id="1888995.BD935_01500"/>
<dbReference type="SUPFAM" id="SSF82704">
    <property type="entry name" value="AlbA-like"/>
    <property type="match status" value="1"/>
</dbReference>
<gene>
    <name evidence="3" type="ORF">BD935_01500</name>
</gene>
<dbReference type="Gene3D" id="3.30.110.20">
    <property type="entry name" value="Alba-like domain"/>
    <property type="match status" value="1"/>
</dbReference>
<dbReference type="Pfam" id="PF01918">
    <property type="entry name" value="Alba"/>
    <property type="match status" value="1"/>
</dbReference>
<comment type="caution">
    <text evidence="3">The sequence shown here is derived from an EMBL/GenBank/DDBJ whole genome shotgun (WGS) entry which is preliminary data.</text>
</comment>
<organism evidence="3 4">
    <name type="scientific">Marine Group III euryarchaeote CG-Epi1</name>
    <dbReference type="NCBI Taxonomy" id="1888995"/>
    <lineage>
        <taxon>Archaea</taxon>
        <taxon>Methanobacteriati</taxon>
        <taxon>Thermoplasmatota</taxon>
        <taxon>Thermoplasmata</taxon>
        <taxon>Candidatus Thermoprofundales</taxon>
    </lineage>
</organism>
<dbReference type="EMBL" id="MIZA01000020">
    <property type="protein sequence ID" value="OIR18462.1"/>
    <property type="molecule type" value="Genomic_DNA"/>
</dbReference>
<dbReference type="AlphaFoldDB" id="A0A1J5U2C7"/>
<accession>A0A1J5U2C7</accession>
<dbReference type="GO" id="GO:0003676">
    <property type="term" value="F:nucleic acid binding"/>
    <property type="evidence" value="ECO:0007669"/>
    <property type="project" value="InterPro"/>
</dbReference>
<feature type="domain" description="DNA/RNA-binding protein Alba-like" evidence="2">
    <location>
        <begin position="59"/>
        <end position="101"/>
    </location>
</feature>
<proteinExistence type="predicted"/>
<evidence type="ECO:0000256" key="1">
    <source>
        <dbReference type="SAM" id="MobiDB-lite"/>
    </source>
</evidence>
<dbReference type="InterPro" id="IPR036882">
    <property type="entry name" value="Alba-like_dom_sf"/>
</dbReference>